<dbReference type="Proteomes" id="UP000262524">
    <property type="component" value="Unassembled WGS sequence"/>
</dbReference>
<dbReference type="RefSeq" id="WP_005350647.1">
    <property type="nucleotide sequence ID" value="NZ_BLYK01000059.1"/>
</dbReference>
<dbReference type="GO" id="GO:0005886">
    <property type="term" value="C:plasma membrane"/>
    <property type="evidence" value="ECO:0007669"/>
    <property type="project" value="UniProtKB-SubCell"/>
</dbReference>
<name>A0A173T2N1_9FIRM</name>
<protein>
    <submittedName>
        <fullName evidence="9">ABC transporter permease</fullName>
    </submittedName>
    <submittedName>
        <fullName evidence="7">ABC-type uncharacterized transport system, permease component</fullName>
    </submittedName>
</protein>
<comment type="subcellular location">
    <subcellularLocation>
        <location evidence="1">Cell membrane</location>
        <topology evidence="1">Multi-pass membrane protein</topology>
    </subcellularLocation>
</comment>
<feature type="transmembrane region" description="Helical" evidence="6">
    <location>
        <begin position="101"/>
        <end position="118"/>
    </location>
</feature>
<evidence type="ECO:0000256" key="2">
    <source>
        <dbReference type="ARBA" id="ARBA00022475"/>
    </source>
</evidence>
<keyword evidence="4 6" id="KW-1133">Transmembrane helix</keyword>
<dbReference type="GeneID" id="75047850"/>
<evidence type="ECO:0000256" key="4">
    <source>
        <dbReference type="ARBA" id="ARBA00022989"/>
    </source>
</evidence>
<dbReference type="InterPro" id="IPR001851">
    <property type="entry name" value="ABC_transp_permease"/>
</dbReference>
<organism evidence="7 10">
    <name type="scientific">Anaerobutyricum hallii</name>
    <dbReference type="NCBI Taxonomy" id="39488"/>
    <lineage>
        <taxon>Bacteria</taxon>
        <taxon>Bacillati</taxon>
        <taxon>Bacillota</taxon>
        <taxon>Clostridia</taxon>
        <taxon>Lachnospirales</taxon>
        <taxon>Lachnospiraceae</taxon>
        <taxon>Anaerobutyricum</taxon>
    </lineage>
</organism>
<sequence>MDNTVKEPLIHLSKREDMSFGKKWLVRIIAILLSLIVCAGFIFIIIKMNPVEVYEGIVEGAVGTGRRFWVTARDALTLLCVAVAVTPAFKMKFWNIGAEGQILMGCVASAAMMIYAGNALPTGLLLVLMFVCSFIAGGIWGIIPAFFKARWNTNETLFTLMLNYVAMQVVTFCIVYWENPAGSNSVGIINAPTRAGWLPQLFGLDYGWNLAIVLLLTVLMFIYMKRTKHGYEIAVVGESENTARYAGINVGKVIVRTVGISGGIAGIAGFILVSGSSHTISTSTAGGRGFTAIIVAWLAKFNVWAMAVIAFLLVFMQQGAIQIATQYNLNENASEVITGIILFFVIGCEFFINYKLEFRKKHSA</sequence>
<evidence type="ECO:0000313" key="10">
    <source>
        <dbReference type="Proteomes" id="UP000095390"/>
    </source>
</evidence>
<evidence type="ECO:0000313" key="7">
    <source>
        <dbReference type="EMBL" id="CUM96901.1"/>
    </source>
</evidence>
<dbReference type="OrthoDB" id="45037at2"/>
<dbReference type="AlphaFoldDB" id="A0A173T2N1"/>
<dbReference type="GO" id="GO:0022857">
    <property type="term" value="F:transmembrane transporter activity"/>
    <property type="evidence" value="ECO:0007669"/>
    <property type="project" value="InterPro"/>
</dbReference>
<proteinExistence type="predicted"/>
<dbReference type="CDD" id="cd06580">
    <property type="entry name" value="TM_PBP1_transp_TpRbsC_like"/>
    <property type="match status" value="1"/>
</dbReference>
<accession>A0A173T2N1</accession>
<evidence type="ECO:0000256" key="5">
    <source>
        <dbReference type="ARBA" id="ARBA00023136"/>
    </source>
</evidence>
<feature type="transmembrane region" description="Helical" evidence="6">
    <location>
        <begin position="24"/>
        <end position="48"/>
    </location>
</feature>
<feature type="transmembrane region" description="Helical" evidence="6">
    <location>
        <begin position="124"/>
        <end position="146"/>
    </location>
</feature>
<dbReference type="Pfam" id="PF02653">
    <property type="entry name" value="BPD_transp_2"/>
    <property type="match status" value="1"/>
</dbReference>
<dbReference type="EMBL" id="CYZL01000037">
    <property type="protein sequence ID" value="CUP02949.1"/>
    <property type="molecule type" value="Genomic_DNA"/>
</dbReference>
<keyword evidence="3 6" id="KW-0812">Transmembrane</keyword>
<evidence type="ECO:0000256" key="6">
    <source>
        <dbReference type="SAM" id="Phobius"/>
    </source>
</evidence>
<feature type="transmembrane region" description="Helical" evidence="6">
    <location>
        <begin position="253"/>
        <end position="273"/>
    </location>
</feature>
<reference evidence="9 12" key="2">
    <citation type="submission" date="2018-08" db="EMBL/GenBank/DDBJ databases">
        <title>A genome reference for cultivated species of the human gut microbiota.</title>
        <authorList>
            <person name="Zou Y."/>
            <person name="Xue W."/>
            <person name="Luo G."/>
        </authorList>
    </citation>
    <scope>NUCLEOTIDE SEQUENCE [LARGE SCALE GENOMIC DNA]</scope>
    <source>
        <strain evidence="9 12">TM10-1AC</strain>
    </source>
</reference>
<evidence type="ECO:0000256" key="3">
    <source>
        <dbReference type="ARBA" id="ARBA00022692"/>
    </source>
</evidence>
<evidence type="ECO:0000313" key="11">
    <source>
        <dbReference type="Proteomes" id="UP000095679"/>
    </source>
</evidence>
<dbReference type="PANTHER" id="PTHR47089:SF1">
    <property type="entry name" value="GUANOSINE ABC TRANSPORTER PERMEASE PROTEIN NUPP"/>
    <property type="match status" value="1"/>
</dbReference>
<keyword evidence="5 6" id="KW-0472">Membrane</keyword>
<dbReference type="Proteomes" id="UP000095390">
    <property type="component" value="Unassembled WGS sequence"/>
</dbReference>
<feature type="transmembrane region" description="Helical" evidence="6">
    <location>
        <begin position="68"/>
        <end position="89"/>
    </location>
</feature>
<evidence type="ECO:0000313" key="8">
    <source>
        <dbReference type="EMBL" id="CUP02949.1"/>
    </source>
</evidence>
<dbReference type="EMBL" id="QSOE01000024">
    <property type="protein sequence ID" value="RGI89749.1"/>
    <property type="molecule type" value="Genomic_DNA"/>
</dbReference>
<feature type="transmembrane region" description="Helical" evidence="6">
    <location>
        <begin position="158"/>
        <end position="177"/>
    </location>
</feature>
<dbReference type="PANTHER" id="PTHR47089">
    <property type="entry name" value="ABC TRANSPORTER, PERMEASE PROTEIN"/>
    <property type="match status" value="1"/>
</dbReference>
<feature type="transmembrane region" description="Helical" evidence="6">
    <location>
        <begin position="336"/>
        <end position="354"/>
    </location>
</feature>
<evidence type="ECO:0000313" key="9">
    <source>
        <dbReference type="EMBL" id="RGI89749.1"/>
    </source>
</evidence>
<feature type="transmembrane region" description="Helical" evidence="6">
    <location>
        <begin position="206"/>
        <end position="224"/>
    </location>
</feature>
<dbReference type="Proteomes" id="UP000095679">
    <property type="component" value="Unassembled WGS sequence"/>
</dbReference>
<feature type="transmembrane region" description="Helical" evidence="6">
    <location>
        <begin position="293"/>
        <end position="315"/>
    </location>
</feature>
<evidence type="ECO:0000313" key="12">
    <source>
        <dbReference type="Proteomes" id="UP000262524"/>
    </source>
</evidence>
<dbReference type="EMBL" id="CYYC01000014">
    <property type="protein sequence ID" value="CUM96901.1"/>
    <property type="molecule type" value="Genomic_DNA"/>
</dbReference>
<gene>
    <name evidence="9" type="ORF">DXD91_05420</name>
    <name evidence="8" type="ORF">ERS852450_02901</name>
    <name evidence="7" type="ORF">ERS852578_01388</name>
</gene>
<reference evidence="10 11" key="1">
    <citation type="submission" date="2015-09" db="EMBL/GenBank/DDBJ databases">
        <authorList>
            <consortium name="Pathogen Informatics"/>
        </authorList>
    </citation>
    <scope>NUCLEOTIDE SEQUENCE [LARGE SCALE GENOMIC DNA]</scope>
    <source>
        <strain evidence="8 11">2789STDY5834835</strain>
        <strain evidence="7 10">2789STDY5834966</strain>
    </source>
</reference>
<evidence type="ECO:0000256" key="1">
    <source>
        <dbReference type="ARBA" id="ARBA00004651"/>
    </source>
</evidence>
<keyword evidence="2" id="KW-1003">Cell membrane</keyword>